<gene>
    <name evidence="10" type="ORF">LSAA_6473</name>
</gene>
<protein>
    <submittedName>
        <fullName evidence="10">PNN</fullName>
    </submittedName>
</protein>
<keyword evidence="7" id="KW-0539">Nucleus</keyword>
<evidence type="ECO:0000256" key="8">
    <source>
        <dbReference type="SAM" id="MobiDB-lite"/>
    </source>
</evidence>
<sequence length="448" mass="52013">MMLSTDVGMDYRTSIRDRLTEKKSELVSTESSLKKYVGDVRRRRPLMGRLGPSVKRIPAGLRLGPKVVPSPSPPKHENNESEVRGRDEEEEEEEEELVEDPPVKKSRVIVVNESKMSRDEALEAKKKDTRETQRNKRMFGNLMGTLQKFKREETRVLSSTREAKKREVEKKIEDRSEKEREDARRQKTELLAERSRKQKEIRLLQIQMKRVEEFEVWETSKRRQMGFIRTKTGPPLFYLPKVHNDQSMTALEETMDTIEEEIKLTKSKFEEDLLKMEHSKPQSVNGSNIEHNGKQVIEEEKTIKIVVDNKDAVANVCHRVPNENKHPIVINIDEVHAHSEKENGQDSAIKTEKTEKNEDAPIKSKSDPSLKVGVKRQLDKSRVTLAPKVEANEKVSDHIDAAKKKDKTKSLKDEKYIHEHLEKPREKSPLPPKQPDSLKNHQQEEKRI</sequence>
<evidence type="ECO:0000256" key="5">
    <source>
        <dbReference type="ARBA" id="ARBA00023163"/>
    </source>
</evidence>
<feature type="compositionally biased region" description="Basic and acidic residues" evidence="8">
    <location>
        <begin position="335"/>
        <end position="368"/>
    </location>
</feature>
<comment type="subcellular location">
    <subcellularLocation>
        <location evidence="1">Nucleus</location>
    </subcellularLocation>
</comment>
<feature type="compositionally biased region" description="Basic and acidic residues" evidence="8">
    <location>
        <begin position="74"/>
        <end position="87"/>
    </location>
</feature>
<keyword evidence="6" id="KW-0508">mRNA splicing</keyword>
<dbReference type="OrthoDB" id="330772at2759"/>
<evidence type="ECO:0000259" key="9">
    <source>
        <dbReference type="Pfam" id="PF04696"/>
    </source>
</evidence>
<keyword evidence="5" id="KW-0804">Transcription</keyword>
<keyword evidence="11" id="KW-1185">Reference proteome</keyword>
<dbReference type="GO" id="GO:0006397">
    <property type="term" value="P:mRNA processing"/>
    <property type="evidence" value="ECO:0007669"/>
    <property type="project" value="UniProtKB-KW"/>
</dbReference>
<evidence type="ECO:0000256" key="7">
    <source>
        <dbReference type="ARBA" id="ARBA00023242"/>
    </source>
</evidence>
<feature type="region of interest" description="Disordered" evidence="8">
    <location>
        <begin position="335"/>
        <end position="448"/>
    </location>
</feature>
<keyword evidence="3" id="KW-0507">mRNA processing</keyword>
<dbReference type="GO" id="GO:0071013">
    <property type="term" value="C:catalytic step 2 spliceosome"/>
    <property type="evidence" value="ECO:0007669"/>
    <property type="project" value="TreeGrafter"/>
</dbReference>
<feature type="region of interest" description="Disordered" evidence="8">
    <location>
        <begin position="47"/>
        <end position="111"/>
    </location>
</feature>
<organism evidence="10 11">
    <name type="scientific">Lepeophtheirus salmonis</name>
    <name type="common">Salmon louse</name>
    <name type="synonym">Caligus salmonis</name>
    <dbReference type="NCBI Taxonomy" id="72036"/>
    <lineage>
        <taxon>Eukaryota</taxon>
        <taxon>Metazoa</taxon>
        <taxon>Ecdysozoa</taxon>
        <taxon>Arthropoda</taxon>
        <taxon>Crustacea</taxon>
        <taxon>Multicrustacea</taxon>
        <taxon>Hexanauplia</taxon>
        <taxon>Copepoda</taxon>
        <taxon>Siphonostomatoida</taxon>
        <taxon>Caligidae</taxon>
        <taxon>Lepeophtheirus</taxon>
    </lineage>
</organism>
<dbReference type="Proteomes" id="UP000675881">
    <property type="component" value="Chromosome 2"/>
</dbReference>
<evidence type="ECO:0000313" key="10">
    <source>
        <dbReference type="EMBL" id="CAF2865929.1"/>
    </source>
</evidence>
<evidence type="ECO:0000256" key="2">
    <source>
        <dbReference type="ARBA" id="ARBA00010386"/>
    </source>
</evidence>
<dbReference type="InterPro" id="IPR039853">
    <property type="entry name" value="Pinin"/>
</dbReference>
<evidence type="ECO:0000256" key="6">
    <source>
        <dbReference type="ARBA" id="ARBA00023187"/>
    </source>
</evidence>
<feature type="domain" description="Pinin/SDK/MemA protein" evidence="9">
    <location>
        <begin position="130"/>
        <end position="254"/>
    </location>
</feature>
<feature type="compositionally biased region" description="Acidic residues" evidence="8">
    <location>
        <begin position="88"/>
        <end position="99"/>
    </location>
</feature>
<dbReference type="PANTHER" id="PTHR12707">
    <property type="entry name" value="PINN"/>
    <property type="match status" value="1"/>
</dbReference>
<comment type="similarity">
    <text evidence="2">Belongs to the pinin family.</text>
</comment>
<feature type="compositionally biased region" description="Basic and acidic residues" evidence="8">
    <location>
        <begin position="436"/>
        <end position="448"/>
    </location>
</feature>
<dbReference type="PANTHER" id="PTHR12707:SF0">
    <property type="entry name" value="PININ"/>
    <property type="match status" value="1"/>
</dbReference>
<reference evidence="10" key="1">
    <citation type="submission" date="2021-02" db="EMBL/GenBank/DDBJ databases">
        <authorList>
            <person name="Bekaert M."/>
        </authorList>
    </citation>
    <scope>NUCLEOTIDE SEQUENCE</scope>
    <source>
        <strain evidence="10">IoA-00</strain>
    </source>
</reference>
<evidence type="ECO:0000256" key="3">
    <source>
        <dbReference type="ARBA" id="ARBA00022664"/>
    </source>
</evidence>
<name>A0A7R8CQX9_LEPSM</name>
<evidence type="ECO:0000313" key="11">
    <source>
        <dbReference type="Proteomes" id="UP000675881"/>
    </source>
</evidence>
<accession>A0A7R8CQX9</accession>
<keyword evidence="4" id="KW-0805">Transcription regulation</keyword>
<feature type="compositionally biased region" description="Basic and acidic residues" evidence="8">
    <location>
        <begin position="390"/>
        <end position="428"/>
    </location>
</feature>
<dbReference type="Pfam" id="PF04696">
    <property type="entry name" value="Pinin_SDK_memA"/>
    <property type="match status" value="1"/>
</dbReference>
<dbReference type="GO" id="GO:0008380">
    <property type="term" value="P:RNA splicing"/>
    <property type="evidence" value="ECO:0007669"/>
    <property type="project" value="UniProtKB-KW"/>
</dbReference>
<dbReference type="AlphaFoldDB" id="A0A7R8CQX9"/>
<proteinExistence type="inferred from homology"/>
<evidence type="ECO:0000256" key="1">
    <source>
        <dbReference type="ARBA" id="ARBA00004123"/>
    </source>
</evidence>
<evidence type="ECO:0000256" key="4">
    <source>
        <dbReference type="ARBA" id="ARBA00023015"/>
    </source>
</evidence>
<dbReference type="InterPro" id="IPR006786">
    <property type="entry name" value="Pinin_SDK_MemA"/>
</dbReference>
<feature type="region of interest" description="Disordered" evidence="8">
    <location>
        <begin position="153"/>
        <end position="186"/>
    </location>
</feature>
<dbReference type="EMBL" id="HG994581">
    <property type="protein sequence ID" value="CAF2865929.1"/>
    <property type="molecule type" value="Genomic_DNA"/>
</dbReference>